<evidence type="ECO:0000313" key="4">
    <source>
        <dbReference type="Proteomes" id="UP000315724"/>
    </source>
</evidence>
<dbReference type="Gene3D" id="3.20.20.140">
    <property type="entry name" value="Metal-dependent hydrolases"/>
    <property type="match status" value="1"/>
</dbReference>
<keyword evidence="1 3" id="KW-0378">Hydrolase</keyword>
<sequence length="408" mass="45066">MRRYRARWLFPGDGPPILNATIEVRDNDIISLSIDDSDAVDLGNVALIPGLINAHTHLEFSTIPAPLQPLRDFTSWIPSVISWRQEHPDGISSAIRKGLDESISYGVTTAAEIATTDWRSDSEASSTPLNVLMFREYLGLSDEAVDFQLSSAREFLEQPGSEQVKIGLSPHSPYSLHPDLFEGLCELAEQHQVPLAMHLAESPEELELLETGGGKLAAMLQQLGVARPELFKESRRPLDYLHRLDCGVPVLVVHGNYLGQREIEFLKTRPNMSVVYCPRTHAAMQSAEHPWKELLEVGINVALGTDSRASNPDLFIWKELQFLHKRHEGIPASELLKLATINGADALQLGRVGLLKQGHIADLCVVSLQGASIENPESGLFDSQNQPAGVMKHGEWVVTPQALKILEQ</sequence>
<organism evidence="3 4">
    <name type="scientific">Thalassoglobus polymorphus</name>
    <dbReference type="NCBI Taxonomy" id="2527994"/>
    <lineage>
        <taxon>Bacteria</taxon>
        <taxon>Pseudomonadati</taxon>
        <taxon>Planctomycetota</taxon>
        <taxon>Planctomycetia</taxon>
        <taxon>Planctomycetales</taxon>
        <taxon>Planctomycetaceae</taxon>
        <taxon>Thalassoglobus</taxon>
    </lineage>
</organism>
<dbReference type="PANTHER" id="PTHR43794">
    <property type="entry name" value="AMINOHYDROLASE SSNA-RELATED"/>
    <property type="match status" value="1"/>
</dbReference>
<evidence type="ECO:0000313" key="3">
    <source>
        <dbReference type="EMBL" id="QDT34803.1"/>
    </source>
</evidence>
<dbReference type="RefSeq" id="WP_145203322.1">
    <property type="nucleotide sequence ID" value="NZ_CP036267.1"/>
</dbReference>
<feature type="domain" description="Amidohydrolase-related" evidence="2">
    <location>
        <begin position="47"/>
        <end position="397"/>
    </location>
</feature>
<gene>
    <name evidence="3" type="ORF">Mal48_40750</name>
</gene>
<dbReference type="InterPro" id="IPR006680">
    <property type="entry name" value="Amidohydro-rel"/>
</dbReference>
<dbReference type="Pfam" id="PF01979">
    <property type="entry name" value="Amidohydro_1"/>
    <property type="match status" value="1"/>
</dbReference>
<evidence type="ECO:0000259" key="2">
    <source>
        <dbReference type="Pfam" id="PF01979"/>
    </source>
</evidence>
<evidence type="ECO:0000256" key="1">
    <source>
        <dbReference type="ARBA" id="ARBA00022801"/>
    </source>
</evidence>
<dbReference type="InterPro" id="IPR011059">
    <property type="entry name" value="Metal-dep_hydrolase_composite"/>
</dbReference>
<accession>A0A517QT40</accession>
<dbReference type="Gene3D" id="2.30.40.10">
    <property type="entry name" value="Urease, subunit C, domain 1"/>
    <property type="match status" value="1"/>
</dbReference>
<keyword evidence="4" id="KW-1185">Reference proteome</keyword>
<dbReference type="GO" id="GO:0016810">
    <property type="term" value="F:hydrolase activity, acting on carbon-nitrogen (but not peptide) bonds"/>
    <property type="evidence" value="ECO:0007669"/>
    <property type="project" value="InterPro"/>
</dbReference>
<proteinExistence type="predicted"/>
<dbReference type="Proteomes" id="UP000315724">
    <property type="component" value="Chromosome"/>
</dbReference>
<dbReference type="OrthoDB" id="9807210at2"/>
<dbReference type="SUPFAM" id="SSF51556">
    <property type="entry name" value="Metallo-dependent hydrolases"/>
    <property type="match status" value="1"/>
</dbReference>
<dbReference type="EC" id="3.5.4.-" evidence="3"/>
<name>A0A517QT40_9PLAN</name>
<dbReference type="InterPro" id="IPR032466">
    <property type="entry name" value="Metal_Hydrolase"/>
</dbReference>
<dbReference type="AlphaFoldDB" id="A0A517QT40"/>
<dbReference type="PANTHER" id="PTHR43794:SF11">
    <property type="entry name" value="AMIDOHYDROLASE-RELATED DOMAIN-CONTAINING PROTEIN"/>
    <property type="match status" value="1"/>
</dbReference>
<dbReference type="SUPFAM" id="SSF51338">
    <property type="entry name" value="Composite domain of metallo-dependent hydrolases"/>
    <property type="match status" value="1"/>
</dbReference>
<dbReference type="InterPro" id="IPR050287">
    <property type="entry name" value="MTA/SAH_deaminase"/>
</dbReference>
<reference evidence="3 4" key="1">
    <citation type="submission" date="2019-02" db="EMBL/GenBank/DDBJ databases">
        <title>Deep-cultivation of Planctomycetes and their phenomic and genomic characterization uncovers novel biology.</title>
        <authorList>
            <person name="Wiegand S."/>
            <person name="Jogler M."/>
            <person name="Boedeker C."/>
            <person name="Pinto D."/>
            <person name="Vollmers J."/>
            <person name="Rivas-Marin E."/>
            <person name="Kohn T."/>
            <person name="Peeters S.H."/>
            <person name="Heuer A."/>
            <person name="Rast P."/>
            <person name="Oberbeckmann S."/>
            <person name="Bunk B."/>
            <person name="Jeske O."/>
            <person name="Meyerdierks A."/>
            <person name="Storesund J.E."/>
            <person name="Kallscheuer N."/>
            <person name="Luecker S."/>
            <person name="Lage O.M."/>
            <person name="Pohl T."/>
            <person name="Merkel B.J."/>
            <person name="Hornburger P."/>
            <person name="Mueller R.-W."/>
            <person name="Bruemmer F."/>
            <person name="Labrenz M."/>
            <person name="Spormann A.M."/>
            <person name="Op den Camp H."/>
            <person name="Overmann J."/>
            <person name="Amann R."/>
            <person name="Jetten M.S.M."/>
            <person name="Mascher T."/>
            <person name="Medema M.H."/>
            <person name="Devos D.P."/>
            <person name="Kaster A.-K."/>
            <person name="Ovreas L."/>
            <person name="Rohde M."/>
            <person name="Galperin M.Y."/>
            <person name="Jogler C."/>
        </authorList>
    </citation>
    <scope>NUCLEOTIDE SEQUENCE [LARGE SCALE GENOMIC DNA]</scope>
    <source>
        <strain evidence="3 4">Mal48</strain>
    </source>
</reference>
<dbReference type="KEGG" id="tpol:Mal48_40750"/>
<dbReference type="EMBL" id="CP036267">
    <property type="protein sequence ID" value="QDT34803.1"/>
    <property type="molecule type" value="Genomic_DNA"/>
</dbReference>
<protein>
    <submittedName>
        <fullName evidence="3">Aminodeoxyfutalosine deaminase</fullName>
        <ecNumber evidence="3">3.5.4.-</ecNumber>
    </submittedName>
</protein>